<sequence length="270" mass="29352">MTHLTARNNISIALIILYVPALLLSTFLTIRHGLGRSSGWRFLLTFSLARILAACFQLRTIADPTNISLYIGEWVLLGIALSPLELISLGFLSRILSSINDKGGKATLVTPRHVRLVQLLNTAGLGLAIGGGVEASENISPEGTVSVPSLTKVAIALFIVSWGFIVIFTVVTWPSINYAEPGEKRLLVTVAATSPFLLVRVVYTAMSVFGGRPKYNPVMGDPWYLLGMALIMELIIVYMFLGVGMTLKKVEKEERGRESSAEMSNKGMVV</sequence>
<feature type="transmembrane region" description="Helical" evidence="1">
    <location>
        <begin position="42"/>
        <end position="62"/>
    </location>
</feature>
<keyword evidence="1" id="KW-0812">Transmembrane</keyword>
<feature type="transmembrane region" description="Helical" evidence="1">
    <location>
        <begin position="186"/>
        <end position="203"/>
    </location>
</feature>
<gene>
    <name evidence="3" type="ORF">DBV05_g5674</name>
</gene>
<dbReference type="Proteomes" id="UP000325902">
    <property type="component" value="Unassembled WGS sequence"/>
</dbReference>
<dbReference type="PANTHER" id="PTHR42109">
    <property type="entry name" value="UNPLACED GENOMIC SCAFFOLD UM_SCAF_CONTIG_1.265, WHOLE GENOME SHOTGUN SEQUENCE"/>
    <property type="match status" value="1"/>
</dbReference>
<proteinExistence type="predicted"/>
<dbReference type="PANTHER" id="PTHR42109:SF2">
    <property type="entry name" value="INTEGRAL MEMBRANE PROTEIN"/>
    <property type="match status" value="1"/>
</dbReference>
<name>A0A5N5DCW4_9PEZI</name>
<dbReference type="EMBL" id="VCHE01000031">
    <property type="protein sequence ID" value="KAB2575686.1"/>
    <property type="molecule type" value="Genomic_DNA"/>
</dbReference>
<dbReference type="OrthoDB" id="2560628at2759"/>
<organism evidence="3 4">
    <name type="scientific">Lasiodiplodia theobromae</name>
    <dbReference type="NCBI Taxonomy" id="45133"/>
    <lineage>
        <taxon>Eukaryota</taxon>
        <taxon>Fungi</taxon>
        <taxon>Dikarya</taxon>
        <taxon>Ascomycota</taxon>
        <taxon>Pezizomycotina</taxon>
        <taxon>Dothideomycetes</taxon>
        <taxon>Dothideomycetes incertae sedis</taxon>
        <taxon>Botryosphaeriales</taxon>
        <taxon>Botryosphaeriaceae</taxon>
        <taxon>Lasiodiplodia</taxon>
    </lineage>
</organism>
<feature type="transmembrane region" description="Helical" evidence="1">
    <location>
        <begin position="223"/>
        <end position="247"/>
    </location>
</feature>
<evidence type="ECO:0000259" key="2">
    <source>
        <dbReference type="Pfam" id="PF24800"/>
    </source>
</evidence>
<keyword evidence="4" id="KW-1185">Reference proteome</keyword>
<keyword evidence="1" id="KW-0472">Membrane</keyword>
<reference evidence="3 4" key="1">
    <citation type="journal article" date="2019" name="Sci. Rep.">
        <title>A multi-omics analysis of the grapevine pathogen Lasiodiplodia theobromae reveals that temperature affects the expression of virulence- and pathogenicity-related genes.</title>
        <authorList>
            <person name="Felix C."/>
            <person name="Meneses R."/>
            <person name="Goncalves M.F.M."/>
            <person name="Tilleman L."/>
            <person name="Duarte A.S."/>
            <person name="Jorrin-Novo J.V."/>
            <person name="Van de Peer Y."/>
            <person name="Deforce D."/>
            <person name="Van Nieuwerburgh F."/>
            <person name="Esteves A.C."/>
            <person name="Alves A."/>
        </authorList>
    </citation>
    <scope>NUCLEOTIDE SEQUENCE [LARGE SCALE GENOMIC DNA]</scope>
    <source>
        <strain evidence="3 4">LA-SOL3</strain>
    </source>
</reference>
<dbReference type="Pfam" id="PF24800">
    <property type="entry name" value="DUF7702"/>
    <property type="match status" value="1"/>
</dbReference>
<protein>
    <recommendedName>
        <fullName evidence="2">DUF7702 domain-containing protein</fullName>
    </recommendedName>
</protein>
<accession>A0A5N5DCW4</accession>
<dbReference type="InterPro" id="IPR056119">
    <property type="entry name" value="DUF7702"/>
</dbReference>
<keyword evidence="1" id="KW-1133">Transmembrane helix</keyword>
<dbReference type="AlphaFoldDB" id="A0A5N5DCW4"/>
<feature type="domain" description="DUF7702" evidence="2">
    <location>
        <begin position="4"/>
        <end position="249"/>
    </location>
</feature>
<feature type="transmembrane region" description="Helical" evidence="1">
    <location>
        <begin position="153"/>
        <end position="174"/>
    </location>
</feature>
<feature type="transmembrane region" description="Helical" evidence="1">
    <location>
        <begin position="116"/>
        <end position="133"/>
    </location>
</feature>
<comment type="caution">
    <text evidence="3">The sequence shown here is derived from an EMBL/GenBank/DDBJ whole genome shotgun (WGS) entry which is preliminary data.</text>
</comment>
<evidence type="ECO:0000256" key="1">
    <source>
        <dbReference type="SAM" id="Phobius"/>
    </source>
</evidence>
<feature type="transmembrane region" description="Helical" evidence="1">
    <location>
        <begin position="74"/>
        <end position="96"/>
    </location>
</feature>
<feature type="transmembrane region" description="Helical" evidence="1">
    <location>
        <begin position="12"/>
        <end position="30"/>
    </location>
</feature>
<evidence type="ECO:0000313" key="3">
    <source>
        <dbReference type="EMBL" id="KAB2575686.1"/>
    </source>
</evidence>
<evidence type="ECO:0000313" key="4">
    <source>
        <dbReference type="Proteomes" id="UP000325902"/>
    </source>
</evidence>